<dbReference type="EMBL" id="QVQA01000015">
    <property type="protein sequence ID" value="KAF5101030.1"/>
    <property type="molecule type" value="Genomic_DNA"/>
</dbReference>
<accession>A0ACB6V876</accession>
<evidence type="ECO:0000313" key="2">
    <source>
        <dbReference type="Proteomes" id="UP000744676"/>
    </source>
</evidence>
<keyword evidence="2" id="KW-1185">Reference proteome</keyword>
<evidence type="ECO:0000313" key="1">
    <source>
        <dbReference type="EMBL" id="KAF5101030.1"/>
    </source>
</evidence>
<comment type="caution">
    <text evidence="1">The sequence shown here is derived from an EMBL/GenBank/DDBJ whole genome shotgun (WGS) entry which is preliminary data.</text>
</comment>
<dbReference type="Proteomes" id="UP000744676">
    <property type="component" value="Unassembled WGS sequence"/>
</dbReference>
<protein>
    <submittedName>
        <fullName evidence="1">Uncharacterized protein</fullName>
    </submittedName>
</protein>
<organism evidence="1 2">
    <name type="scientific">Geotrichum galactomycetum</name>
    <dbReference type="NCBI Taxonomy" id="27317"/>
    <lineage>
        <taxon>Eukaryota</taxon>
        <taxon>Fungi</taxon>
        <taxon>Dikarya</taxon>
        <taxon>Ascomycota</taxon>
        <taxon>Saccharomycotina</taxon>
        <taxon>Dipodascomycetes</taxon>
        <taxon>Dipodascales</taxon>
        <taxon>Dipodascaceae</taxon>
        <taxon>Geotrichum</taxon>
    </lineage>
</organism>
<name>A0ACB6V876_9ASCO</name>
<sequence>MLQHFQYLSSDGRDQGANVRNRAKELTNMLSDVNKIRSERKLAKTRRERTGNHSRGFGSMGGISYDASGFSGSHGYDTDIRRNSIHGGFGGYSGGVYGDGGGFEDSSSRGNHEHSRGGFQEYEVEIPEVDNANSYVPSLDRSNATMVTRTSSYKTTPPPVQKQVDLFSFDDVQPVAPQNPATNSSNNHESTTTALNQDDEFDDFQSAELAVPNTQPPAASQKTADSILDLFNTPAPTTFNTMPSYNSPITPIADNRPLSMMNFNTPPAASTTRPAGANYGHNRSFSTVPTTGNYGFNGGATISNGSTSSSSSSSAAKKDDAFSSIWTSSKVKSSESRSTSKPAAPQESLI</sequence>
<gene>
    <name evidence="1" type="ORF">D0Z00_001030</name>
</gene>
<reference evidence="1 2" key="1">
    <citation type="journal article" date="2020" name="Front. Microbiol.">
        <title>Phenotypic and Genetic Characterization of the Cheese Ripening Yeast Geotrichum candidum.</title>
        <authorList>
            <person name="Perkins V."/>
            <person name="Vignola S."/>
            <person name="Lessard M.H."/>
            <person name="Plante P.L."/>
            <person name="Corbeil J."/>
            <person name="Dugat-Bony E."/>
            <person name="Frenette M."/>
            <person name="Labrie S."/>
        </authorList>
    </citation>
    <scope>NUCLEOTIDE SEQUENCE [LARGE SCALE GENOMIC DNA]</scope>
    <source>
        <strain evidence="1 2">LMA-1147</strain>
    </source>
</reference>
<proteinExistence type="predicted"/>